<feature type="signal peptide" evidence="1">
    <location>
        <begin position="1"/>
        <end position="24"/>
    </location>
</feature>
<reference evidence="4" key="1">
    <citation type="journal article" date="2019" name="Int. J. Syst. Evol. Microbiol.">
        <title>The Global Catalogue of Microorganisms (GCM) 10K type strain sequencing project: providing services to taxonomists for standard genome sequencing and annotation.</title>
        <authorList>
            <consortium name="The Broad Institute Genomics Platform"/>
            <consortium name="The Broad Institute Genome Sequencing Center for Infectious Disease"/>
            <person name="Wu L."/>
            <person name="Ma J."/>
        </authorList>
    </citation>
    <scope>NUCLEOTIDE SEQUENCE [LARGE SCALE GENOMIC DNA]</scope>
    <source>
        <strain evidence="4">JCM 18532</strain>
    </source>
</reference>
<evidence type="ECO:0000313" key="3">
    <source>
        <dbReference type="EMBL" id="GAA4735079.1"/>
    </source>
</evidence>
<dbReference type="InterPro" id="IPR051922">
    <property type="entry name" value="Bact_Sporulation_Assoc"/>
</dbReference>
<dbReference type="RefSeq" id="WP_345526477.1">
    <property type="nucleotide sequence ID" value="NZ_BAABKN010000012.1"/>
</dbReference>
<comment type="caution">
    <text evidence="3">The sequence shown here is derived from an EMBL/GenBank/DDBJ whole genome shotgun (WGS) entry which is preliminary data.</text>
</comment>
<feature type="domain" description="Sporulation stage II protein D amidase enhancer LytB N-terminal" evidence="2">
    <location>
        <begin position="186"/>
        <end position="274"/>
    </location>
</feature>
<name>A0ABP8YR80_9ACTN</name>
<proteinExistence type="predicted"/>
<dbReference type="InterPro" id="IPR013486">
    <property type="entry name" value="SpoIID/LytB"/>
</dbReference>
<dbReference type="Proteomes" id="UP001499882">
    <property type="component" value="Unassembled WGS sequence"/>
</dbReference>
<protein>
    <recommendedName>
        <fullName evidence="2">Sporulation stage II protein D amidase enhancer LytB N-terminal domain-containing protein</fullName>
    </recommendedName>
</protein>
<keyword evidence="4" id="KW-1185">Reference proteome</keyword>
<sequence>MLIRRAAVPLLALLLTATGGPAAAGEGPERRGPATVTFTGTGWGHGVGLSQYGARNRANAGHTYRQIVQAYYPGARWGRVVGAVRVRLDADTTKDVQVLAMKGLKVQQVGKRAQRRLPVKVRGKQVQRWRIVPVGERSKVQRKAKGGWRTWKTLRAEAQFTAGGRPITLVTPAGRAAYRGALRSTHRNTVNVVPMEAYLRGLVPNEVPATWPAHAVRAQAVAARTYAAYERRDHRGDYYDTCDTDACQVYSGYDGEHARSNAAVRATARRVLTYGGGLAFTQFSASNGGYSVAGRVHGEPVPYLPAQADPFDHGVPDDPWSETVSAAEITRSWDGMGDLVSIQVTGRDGNGPYGGRATEVTVTGTNFTRTVGGDTFRSWLGMRSTLFQIT</sequence>
<dbReference type="EMBL" id="BAABKN010000012">
    <property type="protein sequence ID" value="GAA4735079.1"/>
    <property type="molecule type" value="Genomic_DNA"/>
</dbReference>
<dbReference type="PANTHER" id="PTHR30032">
    <property type="entry name" value="N-ACETYLMURAMOYL-L-ALANINE AMIDASE-RELATED"/>
    <property type="match status" value="1"/>
</dbReference>
<evidence type="ECO:0000313" key="4">
    <source>
        <dbReference type="Proteomes" id="UP001499882"/>
    </source>
</evidence>
<gene>
    <name evidence="3" type="ORF">GCM10023350_18520</name>
</gene>
<evidence type="ECO:0000259" key="2">
    <source>
        <dbReference type="Pfam" id="PF08486"/>
    </source>
</evidence>
<evidence type="ECO:0000256" key="1">
    <source>
        <dbReference type="SAM" id="SignalP"/>
    </source>
</evidence>
<keyword evidence="1" id="KW-0732">Signal</keyword>
<dbReference type="PANTHER" id="PTHR30032:SF4">
    <property type="entry name" value="AMIDASE ENHANCER"/>
    <property type="match status" value="1"/>
</dbReference>
<organism evidence="3 4">
    <name type="scientific">Nocardioides endophyticus</name>
    <dbReference type="NCBI Taxonomy" id="1353775"/>
    <lineage>
        <taxon>Bacteria</taxon>
        <taxon>Bacillati</taxon>
        <taxon>Actinomycetota</taxon>
        <taxon>Actinomycetes</taxon>
        <taxon>Propionibacteriales</taxon>
        <taxon>Nocardioidaceae</taxon>
        <taxon>Nocardioides</taxon>
    </lineage>
</organism>
<dbReference type="NCBIfam" id="TIGR02669">
    <property type="entry name" value="SpoIID_LytB"/>
    <property type="match status" value="1"/>
</dbReference>
<dbReference type="InterPro" id="IPR013693">
    <property type="entry name" value="SpoIID/LytB_N"/>
</dbReference>
<dbReference type="Pfam" id="PF08486">
    <property type="entry name" value="SpoIID"/>
    <property type="match status" value="1"/>
</dbReference>
<feature type="chain" id="PRO_5045751133" description="Sporulation stage II protein D amidase enhancer LytB N-terminal domain-containing protein" evidence="1">
    <location>
        <begin position="25"/>
        <end position="390"/>
    </location>
</feature>
<accession>A0ABP8YR80</accession>